<protein>
    <submittedName>
        <fullName evidence="1">Uncharacterized protein</fullName>
    </submittedName>
</protein>
<comment type="caution">
    <text evidence="1">The sequence shown here is derived from an EMBL/GenBank/DDBJ whole genome shotgun (WGS) entry which is preliminary data.</text>
</comment>
<proteinExistence type="predicted"/>
<organism evidence="1 2">
    <name type="scientific">Novosphingobium piscinae</name>
    <dbReference type="NCBI Taxonomy" id="1507448"/>
    <lineage>
        <taxon>Bacteria</taxon>
        <taxon>Pseudomonadati</taxon>
        <taxon>Pseudomonadota</taxon>
        <taxon>Alphaproteobacteria</taxon>
        <taxon>Sphingomonadales</taxon>
        <taxon>Sphingomonadaceae</taxon>
        <taxon>Novosphingobium</taxon>
    </lineage>
</organism>
<gene>
    <name evidence="1" type="ORF">H7F53_17165</name>
</gene>
<dbReference type="Proteomes" id="UP000551327">
    <property type="component" value="Unassembled WGS sequence"/>
</dbReference>
<reference evidence="1 2" key="1">
    <citation type="submission" date="2020-08" db="EMBL/GenBank/DDBJ databases">
        <title>The genome sequence of type strain Novosphingobium piscinae KCTC 42194.</title>
        <authorList>
            <person name="Liu Y."/>
        </authorList>
    </citation>
    <scope>NUCLEOTIDE SEQUENCE [LARGE SCALE GENOMIC DNA]</scope>
    <source>
        <strain evidence="1 2">KCTC 42194</strain>
    </source>
</reference>
<accession>A0A7X1KRL8</accession>
<keyword evidence="2" id="KW-1185">Reference proteome</keyword>
<name>A0A7X1KRL8_9SPHN</name>
<evidence type="ECO:0000313" key="2">
    <source>
        <dbReference type="Proteomes" id="UP000551327"/>
    </source>
</evidence>
<dbReference type="EMBL" id="JACLAX010000034">
    <property type="protein sequence ID" value="MBC2670887.1"/>
    <property type="molecule type" value="Genomic_DNA"/>
</dbReference>
<dbReference type="AlphaFoldDB" id="A0A7X1KRL8"/>
<dbReference type="RefSeq" id="WP_185680742.1">
    <property type="nucleotide sequence ID" value="NZ_JACLAX010000034.1"/>
</dbReference>
<evidence type="ECO:0000313" key="1">
    <source>
        <dbReference type="EMBL" id="MBC2670887.1"/>
    </source>
</evidence>
<sequence length="218" mass="22440">MKHQIVMALLAAAAEPGPREAPPAGRLQETVAQYNARFPAPAPLEISAAKPADAFLPDSGAIPAWVDSLGMSAAELRAIGAVVGVYAARPSVALPEARRTTVAGVLGTVALAVLAADTERRFRNRGVSNTLSGQRVPFVARPPFADLPPGPAKDLVPGQLIAFDTCGGAFFAALTRLNQAQPWAPFTAFIRSVGSTAFSGPVRADPTCGMTAGGQQGD</sequence>